<dbReference type="GO" id="GO:0005634">
    <property type="term" value="C:nucleus"/>
    <property type="evidence" value="ECO:0007669"/>
    <property type="project" value="UniProtKB-SubCell"/>
</dbReference>
<evidence type="ECO:0000256" key="3">
    <source>
        <dbReference type="ARBA" id="ARBA00023155"/>
    </source>
</evidence>
<dbReference type="GO" id="GO:0003677">
    <property type="term" value="F:DNA binding"/>
    <property type="evidence" value="ECO:0007669"/>
    <property type="project" value="UniProtKB-UniRule"/>
</dbReference>
<dbReference type="Gene3D" id="1.10.10.60">
    <property type="entry name" value="Homeodomain-like"/>
    <property type="match status" value="1"/>
</dbReference>
<keyword evidence="2 5" id="KW-0238">DNA-binding</keyword>
<evidence type="ECO:0000313" key="7">
    <source>
        <dbReference type="EMBL" id="KAK6988543.1"/>
    </source>
</evidence>
<evidence type="ECO:0000259" key="6">
    <source>
        <dbReference type="PROSITE" id="PS50071"/>
    </source>
</evidence>
<dbReference type="InterPro" id="IPR050224">
    <property type="entry name" value="TALE_homeobox"/>
</dbReference>
<dbReference type="InterPro" id="IPR008422">
    <property type="entry name" value="KN_HD"/>
</dbReference>
<dbReference type="InterPro" id="IPR009057">
    <property type="entry name" value="Homeodomain-like_sf"/>
</dbReference>
<evidence type="ECO:0000313" key="9">
    <source>
        <dbReference type="Proteomes" id="UP001362999"/>
    </source>
</evidence>
<comment type="subcellular location">
    <subcellularLocation>
        <location evidence="5">Nucleus</location>
    </subcellularLocation>
</comment>
<gene>
    <name evidence="8" type="ORF">R3P38DRAFT_2434136</name>
    <name evidence="7" type="ORF">R3P38DRAFT_2450030</name>
</gene>
<organism evidence="7 9">
    <name type="scientific">Favolaschia claudopus</name>
    <dbReference type="NCBI Taxonomy" id="2862362"/>
    <lineage>
        <taxon>Eukaryota</taxon>
        <taxon>Fungi</taxon>
        <taxon>Dikarya</taxon>
        <taxon>Basidiomycota</taxon>
        <taxon>Agaricomycotina</taxon>
        <taxon>Agaricomycetes</taxon>
        <taxon>Agaricomycetidae</taxon>
        <taxon>Agaricales</taxon>
        <taxon>Marasmiineae</taxon>
        <taxon>Mycenaceae</taxon>
        <taxon>Favolaschia</taxon>
    </lineage>
</organism>
<keyword evidence="4 5" id="KW-0539">Nucleus</keyword>
<evidence type="ECO:0000256" key="5">
    <source>
        <dbReference type="PROSITE-ProRule" id="PRU00108"/>
    </source>
</evidence>
<dbReference type="CDD" id="cd00086">
    <property type="entry name" value="homeodomain"/>
    <property type="match status" value="1"/>
</dbReference>
<dbReference type="PANTHER" id="PTHR11850">
    <property type="entry name" value="HOMEOBOX PROTEIN TRANSCRIPTION FACTORS"/>
    <property type="match status" value="1"/>
</dbReference>
<evidence type="ECO:0000256" key="1">
    <source>
        <dbReference type="ARBA" id="ARBA00005800"/>
    </source>
</evidence>
<dbReference type="Proteomes" id="UP001362999">
    <property type="component" value="Unassembled WGS sequence"/>
</dbReference>
<comment type="similarity">
    <text evidence="1">Belongs to the TALE/M-ATYP homeobox family.</text>
</comment>
<dbReference type="EMBL" id="JAWWNJ010000122">
    <property type="protein sequence ID" value="KAK6988543.1"/>
    <property type="molecule type" value="Genomic_DNA"/>
</dbReference>
<evidence type="ECO:0000256" key="4">
    <source>
        <dbReference type="ARBA" id="ARBA00023242"/>
    </source>
</evidence>
<feature type="non-terminal residue" evidence="7">
    <location>
        <position position="1"/>
    </location>
</feature>
<dbReference type="InterPro" id="IPR001356">
    <property type="entry name" value="HD"/>
</dbReference>
<accession>A0AAV9ZQW8</accession>
<comment type="caution">
    <text evidence="7">The sequence shown here is derived from an EMBL/GenBank/DDBJ whole genome shotgun (WGS) entry which is preliminary data.</text>
</comment>
<sequence length="53" mass="6197">RERRRLPQNATDLLTTWLHCHPEHPFPSKEVKKQLSRATGLSLSQISTWMTNV</sequence>
<evidence type="ECO:0000313" key="8">
    <source>
        <dbReference type="EMBL" id="KAK7021690.1"/>
    </source>
</evidence>
<feature type="non-terminal residue" evidence="7">
    <location>
        <position position="53"/>
    </location>
</feature>
<evidence type="ECO:0000256" key="2">
    <source>
        <dbReference type="ARBA" id="ARBA00023125"/>
    </source>
</evidence>
<keyword evidence="9" id="KW-1185">Reference proteome</keyword>
<keyword evidence="3 5" id="KW-0371">Homeobox</keyword>
<feature type="domain" description="Homeobox" evidence="6">
    <location>
        <begin position="1"/>
        <end position="53"/>
    </location>
</feature>
<protein>
    <recommendedName>
        <fullName evidence="6">Homeobox domain-containing protein</fullName>
    </recommendedName>
</protein>
<dbReference type="SUPFAM" id="SSF46689">
    <property type="entry name" value="Homeodomain-like"/>
    <property type="match status" value="1"/>
</dbReference>
<dbReference type="Pfam" id="PF05920">
    <property type="entry name" value="Homeobox_KN"/>
    <property type="match status" value="1"/>
</dbReference>
<name>A0AAV9ZQW8_9AGAR</name>
<reference evidence="7 9" key="1">
    <citation type="journal article" date="2024" name="J Genomics">
        <title>Draft genome sequencing and assembly of Favolaschia claudopus CIRM-BRFM 2984 isolated from oak limbs.</title>
        <authorList>
            <person name="Navarro D."/>
            <person name="Drula E."/>
            <person name="Chaduli D."/>
            <person name="Cazenave R."/>
            <person name="Ahrendt S."/>
            <person name="Wang J."/>
            <person name="Lipzen A."/>
            <person name="Daum C."/>
            <person name="Barry K."/>
            <person name="Grigoriev I.V."/>
            <person name="Favel A."/>
            <person name="Rosso M.N."/>
            <person name="Martin F."/>
        </authorList>
    </citation>
    <scope>NUCLEOTIDE SEQUENCE [LARGE SCALE GENOMIC DNA]</scope>
    <source>
        <strain evidence="7 9">CIRM-BRFM 2984</strain>
    </source>
</reference>
<proteinExistence type="inferred from homology"/>
<dbReference type="AlphaFoldDB" id="A0AAV9ZQW8"/>
<dbReference type="EMBL" id="JAWWNJ010000038">
    <property type="protein sequence ID" value="KAK7021690.1"/>
    <property type="molecule type" value="Genomic_DNA"/>
</dbReference>
<dbReference type="PROSITE" id="PS50071">
    <property type="entry name" value="HOMEOBOX_2"/>
    <property type="match status" value="1"/>
</dbReference>
<dbReference type="GO" id="GO:0006355">
    <property type="term" value="P:regulation of DNA-templated transcription"/>
    <property type="evidence" value="ECO:0007669"/>
    <property type="project" value="InterPro"/>
</dbReference>